<keyword evidence="3" id="KW-1185">Reference proteome</keyword>
<dbReference type="EMBL" id="JARAKH010001432">
    <property type="protein sequence ID" value="KAK8372996.1"/>
    <property type="molecule type" value="Genomic_DNA"/>
</dbReference>
<dbReference type="AlphaFoldDB" id="A0AAW0SDS3"/>
<feature type="region of interest" description="Disordered" evidence="1">
    <location>
        <begin position="1"/>
        <end position="36"/>
    </location>
</feature>
<gene>
    <name evidence="2" type="ORF">O3P69_009680</name>
</gene>
<accession>A0AAW0SDS3</accession>
<name>A0AAW0SDS3_SCYPA</name>
<dbReference type="Proteomes" id="UP001487740">
    <property type="component" value="Unassembled WGS sequence"/>
</dbReference>
<organism evidence="2 3">
    <name type="scientific">Scylla paramamosain</name>
    <name type="common">Mud crab</name>
    <dbReference type="NCBI Taxonomy" id="85552"/>
    <lineage>
        <taxon>Eukaryota</taxon>
        <taxon>Metazoa</taxon>
        <taxon>Ecdysozoa</taxon>
        <taxon>Arthropoda</taxon>
        <taxon>Crustacea</taxon>
        <taxon>Multicrustacea</taxon>
        <taxon>Malacostraca</taxon>
        <taxon>Eumalacostraca</taxon>
        <taxon>Eucarida</taxon>
        <taxon>Decapoda</taxon>
        <taxon>Pleocyemata</taxon>
        <taxon>Brachyura</taxon>
        <taxon>Eubrachyura</taxon>
        <taxon>Portunoidea</taxon>
        <taxon>Portunidae</taxon>
        <taxon>Portuninae</taxon>
        <taxon>Scylla</taxon>
    </lineage>
</organism>
<feature type="compositionally biased region" description="Basic and acidic residues" evidence="1">
    <location>
        <begin position="7"/>
        <end position="17"/>
    </location>
</feature>
<proteinExistence type="predicted"/>
<evidence type="ECO:0000256" key="1">
    <source>
        <dbReference type="SAM" id="MobiDB-lite"/>
    </source>
</evidence>
<sequence>MGSLKEWGQRAGEHLLSPEKNISGGDVTLDSVSPLNSPSFTLNETVPDFNLDFNLDEALKFVGLNCSETGETVWKPSEPEPTSDNKESPGKEEEDSLDTLNDTLDDMIQASQLHPQHLRSLQGTARAASHSTNQNILQEKSFLRTQLIIYAVGRVSKPNSIASCDVLDWQFLDSGGVCNRKTTNVVVGCDIHTYEHVFTCQSLTVGAVKDLPFKTFSSPSLWEL</sequence>
<evidence type="ECO:0000313" key="3">
    <source>
        <dbReference type="Proteomes" id="UP001487740"/>
    </source>
</evidence>
<evidence type="ECO:0000313" key="2">
    <source>
        <dbReference type="EMBL" id="KAK8372996.1"/>
    </source>
</evidence>
<feature type="region of interest" description="Disordered" evidence="1">
    <location>
        <begin position="70"/>
        <end position="97"/>
    </location>
</feature>
<protein>
    <submittedName>
        <fullName evidence="2">Uncharacterized protein</fullName>
    </submittedName>
</protein>
<comment type="caution">
    <text evidence="2">The sequence shown here is derived from an EMBL/GenBank/DDBJ whole genome shotgun (WGS) entry which is preliminary data.</text>
</comment>
<reference evidence="2 3" key="1">
    <citation type="submission" date="2023-03" db="EMBL/GenBank/DDBJ databases">
        <title>High-quality genome of Scylla paramamosain provides insights in environmental adaptation.</title>
        <authorList>
            <person name="Zhang L."/>
        </authorList>
    </citation>
    <scope>NUCLEOTIDE SEQUENCE [LARGE SCALE GENOMIC DNA]</scope>
    <source>
        <strain evidence="2">LZ_2023a</strain>
        <tissue evidence="2">Muscle</tissue>
    </source>
</reference>